<dbReference type="RefSeq" id="WP_285746916.1">
    <property type="nucleotide sequence ID" value="NZ_CP127162.1"/>
</dbReference>
<dbReference type="InterPro" id="IPR052209">
    <property type="entry name" value="CbiZ"/>
</dbReference>
<evidence type="ECO:0000313" key="2">
    <source>
        <dbReference type="Proteomes" id="UP001236415"/>
    </source>
</evidence>
<name>A0ABY8X3T6_9BACL</name>
<dbReference type="PANTHER" id="PTHR35336">
    <property type="entry name" value="ADENOSYLCOBINAMIDE AMIDOHYDROLASE"/>
    <property type="match status" value="1"/>
</dbReference>
<keyword evidence="2" id="KW-1185">Reference proteome</keyword>
<dbReference type="EMBL" id="CP127162">
    <property type="protein sequence ID" value="WIV20197.1"/>
    <property type="molecule type" value="Genomic_DNA"/>
</dbReference>
<dbReference type="Proteomes" id="UP001236415">
    <property type="component" value="Chromosome"/>
</dbReference>
<evidence type="ECO:0000313" key="1">
    <source>
        <dbReference type="EMBL" id="WIV20197.1"/>
    </source>
</evidence>
<accession>A0ABY8X3T6</accession>
<dbReference type="Pfam" id="PF01955">
    <property type="entry name" value="CbiZ"/>
    <property type="match status" value="1"/>
</dbReference>
<reference evidence="1 2" key="1">
    <citation type="submission" date="2023-06" db="EMBL/GenBank/DDBJ databases">
        <title>Paenibacillus polygonum sp. nov., an endophytic bacterium, isolated from Polygonum lapathifolium L. in Nanji Wetland National Nature Reserve, South of Poyang Lake, Jiangxi Province, China.</title>
        <authorList>
            <person name="Yu Z."/>
        </authorList>
    </citation>
    <scope>NUCLEOTIDE SEQUENCE [LARGE SCALE GENOMIC DNA]</scope>
    <source>
        <strain evidence="1 2">C31</strain>
    </source>
</reference>
<dbReference type="InterPro" id="IPR002808">
    <property type="entry name" value="AdoCbi_amidolase"/>
</dbReference>
<gene>
    <name evidence="1" type="ORF">QPK24_05690</name>
</gene>
<sequence>MATPFLHTDSESKDLPVLYSSRQWPGLTISRYERHLLLESPQMLDTISSSIYGGGMNRLSRAVNIYVDRHYDSSDPVRDIQELLEKWGHPAQQTAGLLTAVKLEHASILEDETDGAVLLCCTTAGVSNGARAGSKRTVFNAGYTPGTINIMLFIAGKLTPYALVNAVQTAVEAKVAALQDLGVRDAENGQSATGTTTDAIVIGASGLAADGTEARLTHAYAGTATRLGDCIGRLVYQSVTESLCASGYTAERRQFS</sequence>
<dbReference type="PANTHER" id="PTHR35336:SF5">
    <property type="entry name" value="ADENOSYLCOBINAMIDE AMIDOHYDROLASE"/>
    <property type="match status" value="1"/>
</dbReference>
<organism evidence="1 2">
    <name type="scientific">Paenibacillus polygoni</name>
    <dbReference type="NCBI Taxonomy" id="3050112"/>
    <lineage>
        <taxon>Bacteria</taxon>
        <taxon>Bacillati</taxon>
        <taxon>Bacillota</taxon>
        <taxon>Bacilli</taxon>
        <taxon>Bacillales</taxon>
        <taxon>Paenibacillaceae</taxon>
        <taxon>Paenibacillus</taxon>
    </lineage>
</organism>
<protein>
    <submittedName>
        <fullName evidence="1">Adenosylcobinamide amidohydrolase</fullName>
    </submittedName>
</protein>
<proteinExistence type="predicted"/>